<keyword evidence="3" id="KW-0862">Zinc</keyword>
<comment type="caution">
    <text evidence="7">The sequence shown here is derived from an EMBL/GenBank/DDBJ whole genome shotgun (WGS) entry which is preliminary data.</text>
</comment>
<keyword evidence="5" id="KW-1133">Transmembrane helix</keyword>
<evidence type="ECO:0000256" key="3">
    <source>
        <dbReference type="ARBA" id="ARBA00022833"/>
    </source>
</evidence>
<dbReference type="Gene3D" id="3.30.40.10">
    <property type="entry name" value="Zinc/RING finger domain, C3HC4 (zinc finger)"/>
    <property type="match status" value="1"/>
</dbReference>
<protein>
    <submittedName>
        <fullName evidence="7">SIRP1 protein</fullName>
    </submittedName>
</protein>
<proteinExistence type="predicted"/>
<dbReference type="SUPFAM" id="SSF57850">
    <property type="entry name" value="RING/U-box"/>
    <property type="match status" value="1"/>
</dbReference>
<evidence type="ECO:0000313" key="7">
    <source>
        <dbReference type="EMBL" id="CAE7197877.1"/>
    </source>
</evidence>
<keyword evidence="5" id="KW-0812">Transmembrane</keyword>
<keyword evidence="5" id="KW-0472">Membrane</keyword>
<evidence type="ECO:0000256" key="5">
    <source>
        <dbReference type="SAM" id="Phobius"/>
    </source>
</evidence>
<sequence length="156" mass="16940">MPTVPIVYFAIATGLVWLMFLVMAAIRACTGDYNPPAPEAHLHATAAPAPQRSEAEKAAMLATIDVHLPEIKLDKEVTCSVCLDVVTVEHQARQLECHHAFHSKCISGWLLHGANKHWDDNSIQCPVCRQRQLLPKLPGMNPVVVGASDGSVEMAA</sequence>
<dbReference type="AlphaFoldDB" id="A0A812J324"/>
<name>A0A812J324_9DINO</name>
<reference evidence="7" key="1">
    <citation type="submission" date="2021-02" db="EMBL/GenBank/DDBJ databases">
        <authorList>
            <person name="Dougan E. K."/>
            <person name="Rhodes N."/>
            <person name="Thang M."/>
            <person name="Chan C."/>
        </authorList>
    </citation>
    <scope>NUCLEOTIDE SEQUENCE</scope>
</reference>
<dbReference type="Proteomes" id="UP000601435">
    <property type="component" value="Unassembled WGS sequence"/>
</dbReference>
<evidence type="ECO:0000313" key="8">
    <source>
        <dbReference type="Proteomes" id="UP000601435"/>
    </source>
</evidence>
<keyword evidence="2 4" id="KW-0863">Zinc-finger</keyword>
<dbReference type="PANTHER" id="PTHR45969">
    <property type="entry name" value="RING ZINC FINGER PROTEIN-RELATED"/>
    <property type="match status" value="1"/>
</dbReference>
<evidence type="ECO:0000256" key="4">
    <source>
        <dbReference type="PROSITE-ProRule" id="PRU00175"/>
    </source>
</evidence>
<feature type="domain" description="RING-type" evidence="6">
    <location>
        <begin position="79"/>
        <end position="129"/>
    </location>
</feature>
<dbReference type="GO" id="GO:0008270">
    <property type="term" value="F:zinc ion binding"/>
    <property type="evidence" value="ECO:0007669"/>
    <property type="project" value="UniProtKB-KW"/>
</dbReference>
<gene>
    <name evidence="7" type="primary">SIRP1</name>
    <name evidence="7" type="ORF">SNEC2469_LOCUS1425</name>
</gene>
<dbReference type="EMBL" id="CAJNJA010005754">
    <property type="protein sequence ID" value="CAE7197877.1"/>
    <property type="molecule type" value="Genomic_DNA"/>
</dbReference>
<dbReference type="InterPro" id="IPR013083">
    <property type="entry name" value="Znf_RING/FYVE/PHD"/>
</dbReference>
<organism evidence="7 8">
    <name type="scientific">Symbiodinium necroappetens</name>
    <dbReference type="NCBI Taxonomy" id="1628268"/>
    <lineage>
        <taxon>Eukaryota</taxon>
        <taxon>Sar</taxon>
        <taxon>Alveolata</taxon>
        <taxon>Dinophyceae</taxon>
        <taxon>Suessiales</taxon>
        <taxon>Symbiodiniaceae</taxon>
        <taxon>Symbiodinium</taxon>
    </lineage>
</organism>
<keyword evidence="1" id="KW-0479">Metal-binding</keyword>
<dbReference type="GO" id="GO:0061630">
    <property type="term" value="F:ubiquitin protein ligase activity"/>
    <property type="evidence" value="ECO:0007669"/>
    <property type="project" value="TreeGrafter"/>
</dbReference>
<dbReference type="Pfam" id="PF13639">
    <property type="entry name" value="zf-RING_2"/>
    <property type="match status" value="1"/>
</dbReference>
<feature type="transmembrane region" description="Helical" evidence="5">
    <location>
        <begin position="6"/>
        <end position="26"/>
    </location>
</feature>
<dbReference type="SMART" id="SM00184">
    <property type="entry name" value="RING"/>
    <property type="match status" value="1"/>
</dbReference>
<keyword evidence="8" id="KW-1185">Reference proteome</keyword>
<dbReference type="GO" id="GO:0016567">
    <property type="term" value="P:protein ubiquitination"/>
    <property type="evidence" value="ECO:0007669"/>
    <property type="project" value="TreeGrafter"/>
</dbReference>
<evidence type="ECO:0000256" key="1">
    <source>
        <dbReference type="ARBA" id="ARBA00022723"/>
    </source>
</evidence>
<accession>A0A812J324</accession>
<dbReference type="OrthoDB" id="6105938at2759"/>
<evidence type="ECO:0000256" key="2">
    <source>
        <dbReference type="ARBA" id="ARBA00022771"/>
    </source>
</evidence>
<dbReference type="PANTHER" id="PTHR45969:SF69">
    <property type="entry name" value="FINGER DOMAIN PROTEIN, PUTATIVE (AFU_ORTHOLOGUE AFUA_3G12190)-RELATED"/>
    <property type="match status" value="1"/>
</dbReference>
<dbReference type="InterPro" id="IPR001841">
    <property type="entry name" value="Znf_RING"/>
</dbReference>
<dbReference type="PROSITE" id="PS50089">
    <property type="entry name" value="ZF_RING_2"/>
    <property type="match status" value="1"/>
</dbReference>
<evidence type="ECO:0000259" key="6">
    <source>
        <dbReference type="PROSITE" id="PS50089"/>
    </source>
</evidence>